<proteinExistence type="inferred from homology"/>
<name>A0A0M0JLU3_9EUKA</name>
<dbReference type="GO" id="GO:0016787">
    <property type="term" value="F:hydrolase activity"/>
    <property type="evidence" value="ECO:0007669"/>
    <property type="project" value="UniProtKB-KW"/>
</dbReference>
<dbReference type="PROSITE" id="PS51192">
    <property type="entry name" value="HELICASE_ATP_BIND_1"/>
    <property type="match status" value="1"/>
</dbReference>
<evidence type="ECO:0000259" key="4">
    <source>
        <dbReference type="PROSITE" id="PS51192"/>
    </source>
</evidence>
<dbReference type="Proteomes" id="UP000037460">
    <property type="component" value="Unassembled WGS sequence"/>
</dbReference>
<dbReference type="Pfam" id="PF00270">
    <property type="entry name" value="DEAD"/>
    <property type="match status" value="1"/>
</dbReference>
<dbReference type="GO" id="GO:0009378">
    <property type="term" value="F:four-way junction helicase activity"/>
    <property type="evidence" value="ECO:0007669"/>
    <property type="project" value="TreeGrafter"/>
</dbReference>
<keyword evidence="6" id="KW-1185">Reference proteome</keyword>
<dbReference type="InterPro" id="IPR027417">
    <property type="entry name" value="P-loop_NTPase"/>
</dbReference>
<dbReference type="CDD" id="cd17920">
    <property type="entry name" value="DEXHc_RecQ"/>
    <property type="match status" value="1"/>
</dbReference>
<feature type="domain" description="Helicase ATP-binding" evidence="4">
    <location>
        <begin position="30"/>
        <end position="208"/>
    </location>
</feature>
<evidence type="ECO:0000256" key="1">
    <source>
        <dbReference type="ARBA" id="ARBA00005446"/>
    </source>
</evidence>
<protein>
    <submittedName>
        <fullName evidence="5">ATP-dependent DNA helicase q-like 3-like protein</fullName>
    </submittedName>
</protein>
<evidence type="ECO:0000256" key="3">
    <source>
        <dbReference type="ARBA" id="ARBA00023125"/>
    </source>
</evidence>
<dbReference type="Gene3D" id="3.40.50.300">
    <property type="entry name" value="P-loop containing nucleotide triphosphate hydrolases"/>
    <property type="match status" value="1"/>
</dbReference>
<dbReference type="SMART" id="SM00487">
    <property type="entry name" value="DEXDc"/>
    <property type="match status" value="1"/>
</dbReference>
<dbReference type="PANTHER" id="PTHR13710">
    <property type="entry name" value="DNA HELICASE RECQ FAMILY MEMBER"/>
    <property type="match status" value="1"/>
</dbReference>
<dbReference type="InterPro" id="IPR011545">
    <property type="entry name" value="DEAD/DEAH_box_helicase_dom"/>
</dbReference>
<dbReference type="GO" id="GO:0003677">
    <property type="term" value="F:DNA binding"/>
    <property type="evidence" value="ECO:0007669"/>
    <property type="project" value="UniProtKB-KW"/>
</dbReference>
<reference evidence="6" key="1">
    <citation type="journal article" date="2015" name="PLoS Genet.">
        <title>Genome Sequence and Transcriptome Analyses of Chrysochromulina tobin: Metabolic Tools for Enhanced Algal Fitness in the Prominent Order Prymnesiales (Haptophyceae).</title>
        <authorList>
            <person name="Hovde B.T."/>
            <person name="Deodato C.R."/>
            <person name="Hunsperger H.M."/>
            <person name="Ryken S.A."/>
            <person name="Yost W."/>
            <person name="Jha R.K."/>
            <person name="Patterson J."/>
            <person name="Monnat R.J. Jr."/>
            <person name="Barlow S.B."/>
            <person name="Starkenburg S.R."/>
            <person name="Cattolico R.A."/>
        </authorList>
    </citation>
    <scope>NUCLEOTIDE SEQUENCE</scope>
    <source>
        <strain evidence="6">CCMP291</strain>
    </source>
</reference>
<evidence type="ECO:0000313" key="5">
    <source>
        <dbReference type="EMBL" id="KOO27541.1"/>
    </source>
</evidence>
<dbReference type="InterPro" id="IPR014001">
    <property type="entry name" value="Helicase_ATP-bd"/>
</dbReference>
<gene>
    <name evidence="5" type="ORF">Ctob_009636</name>
</gene>
<dbReference type="PANTHER" id="PTHR13710:SF155">
    <property type="entry name" value="ATP-DEPENDENT DNA HELICASE Q-LIKE 3"/>
    <property type="match status" value="1"/>
</dbReference>
<dbReference type="GO" id="GO:0043138">
    <property type="term" value="F:3'-5' DNA helicase activity"/>
    <property type="evidence" value="ECO:0007669"/>
    <property type="project" value="TreeGrafter"/>
</dbReference>
<sequence>MTDDLPKEFWAVLGLHWPDLTPKPLQLEGCAALLRGEDCLAVLPTGFGKSFIYQSAAVCSRGVTVVVTPLLALAEDQVRSLDDRGIAAALLTSSMRAERKQQLLDDLKAEDGEPETRLLYLTPEGLQAPATAAVLRRLHVRGRLAAIVVDEAHCVSQWGHSFRPEYLRVGELRKALPPPVPPLVALTATATPRVRDDLIRQLGMRSPKVLSASADRPNLFWEVA</sequence>
<keyword evidence="2" id="KW-0378">Hydrolase</keyword>
<dbReference type="GO" id="GO:0005524">
    <property type="term" value="F:ATP binding"/>
    <property type="evidence" value="ECO:0007669"/>
    <property type="project" value="InterPro"/>
</dbReference>
<dbReference type="InterPro" id="IPR002464">
    <property type="entry name" value="DNA/RNA_helicase_DEAH_CS"/>
</dbReference>
<dbReference type="AlphaFoldDB" id="A0A0M0JLU3"/>
<comment type="caution">
    <text evidence="5">The sequence shown here is derived from an EMBL/GenBank/DDBJ whole genome shotgun (WGS) entry which is preliminary data.</text>
</comment>
<evidence type="ECO:0000313" key="6">
    <source>
        <dbReference type="Proteomes" id="UP000037460"/>
    </source>
</evidence>
<keyword evidence="5" id="KW-0547">Nucleotide-binding</keyword>
<evidence type="ECO:0000256" key="2">
    <source>
        <dbReference type="ARBA" id="ARBA00022801"/>
    </source>
</evidence>
<organism evidence="5 6">
    <name type="scientific">Chrysochromulina tobinii</name>
    <dbReference type="NCBI Taxonomy" id="1460289"/>
    <lineage>
        <taxon>Eukaryota</taxon>
        <taxon>Haptista</taxon>
        <taxon>Haptophyta</taxon>
        <taxon>Prymnesiophyceae</taxon>
        <taxon>Prymnesiales</taxon>
        <taxon>Chrysochromulinaceae</taxon>
        <taxon>Chrysochromulina</taxon>
    </lineage>
</organism>
<keyword evidence="5" id="KW-0347">Helicase</keyword>
<dbReference type="GO" id="GO:0005737">
    <property type="term" value="C:cytoplasm"/>
    <property type="evidence" value="ECO:0007669"/>
    <property type="project" value="TreeGrafter"/>
</dbReference>
<dbReference type="GO" id="GO:0005694">
    <property type="term" value="C:chromosome"/>
    <property type="evidence" value="ECO:0007669"/>
    <property type="project" value="TreeGrafter"/>
</dbReference>
<accession>A0A0M0JLU3</accession>
<dbReference type="PROSITE" id="PS00690">
    <property type="entry name" value="DEAH_ATP_HELICASE"/>
    <property type="match status" value="1"/>
</dbReference>
<dbReference type="GO" id="GO:0000724">
    <property type="term" value="P:double-strand break repair via homologous recombination"/>
    <property type="evidence" value="ECO:0007669"/>
    <property type="project" value="TreeGrafter"/>
</dbReference>
<dbReference type="OrthoDB" id="10261556at2759"/>
<dbReference type="EMBL" id="JWZX01002702">
    <property type="protein sequence ID" value="KOO27541.1"/>
    <property type="molecule type" value="Genomic_DNA"/>
</dbReference>
<keyword evidence="5" id="KW-0067">ATP-binding</keyword>
<feature type="non-terminal residue" evidence="5">
    <location>
        <position position="224"/>
    </location>
</feature>
<dbReference type="SUPFAM" id="SSF52540">
    <property type="entry name" value="P-loop containing nucleoside triphosphate hydrolases"/>
    <property type="match status" value="1"/>
</dbReference>
<comment type="similarity">
    <text evidence="1">Belongs to the helicase family. RecQ subfamily.</text>
</comment>
<keyword evidence="3" id="KW-0238">DNA-binding</keyword>